<organism evidence="2 5">
    <name type="scientific">Enterocloster aldenensis</name>
    <dbReference type="NCBI Taxonomy" id="358742"/>
    <lineage>
        <taxon>Bacteria</taxon>
        <taxon>Bacillati</taxon>
        <taxon>Bacillota</taxon>
        <taxon>Clostridia</taxon>
        <taxon>Lachnospirales</taxon>
        <taxon>Lachnospiraceae</taxon>
        <taxon>Enterocloster</taxon>
    </lineage>
</organism>
<dbReference type="RefSeq" id="WP_165643205.1">
    <property type="nucleotide sequence ID" value="NZ_BAABZL010000001.1"/>
</dbReference>
<dbReference type="Proteomes" id="UP000669239">
    <property type="component" value="Unassembled WGS sequence"/>
</dbReference>
<evidence type="ECO:0000313" key="4">
    <source>
        <dbReference type="Proteomes" id="UP000669239"/>
    </source>
</evidence>
<dbReference type="SUPFAM" id="SSF82549">
    <property type="entry name" value="DAK1/DegV-like"/>
    <property type="match status" value="1"/>
</dbReference>
<dbReference type="PANTHER" id="PTHR28629:SF4">
    <property type="entry name" value="TRIOKINASE_FMN CYCLASE"/>
    <property type="match status" value="1"/>
</dbReference>
<accession>A0AAW5BSJ0</accession>
<reference evidence="3 4" key="1">
    <citation type="journal article" date="2020" name="Cell Host Microbe">
        <title>Functional and Genomic Variation between Human-Derived Isolates of Lachnospiraceae Reveals Inter- and Intra-Species Diversity.</title>
        <authorList>
            <person name="Sorbara M.T."/>
            <person name="Littmann E.R."/>
            <person name="Fontana E."/>
            <person name="Moody T.U."/>
            <person name="Kohout C.E."/>
            <person name="Gjonbalaj M."/>
            <person name="Eaton V."/>
            <person name="Seok R."/>
            <person name="Leiner I.M."/>
            <person name="Pamer E.G."/>
        </authorList>
    </citation>
    <scope>NUCLEOTIDE SEQUENCE [LARGE SCALE GENOMIC DNA]</scope>
    <source>
        <strain evidence="3 4">MSK.1.17</strain>
    </source>
</reference>
<proteinExistence type="predicted"/>
<keyword evidence="2" id="KW-0418">Kinase</keyword>
<evidence type="ECO:0000313" key="5">
    <source>
        <dbReference type="Proteomes" id="UP001299608"/>
    </source>
</evidence>
<dbReference type="Pfam" id="PF02733">
    <property type="entry name" value="Dak1"/>
    <property type="match status" value="1"/>
</dbReference>
<dbReference type="Gene3D" id="3.30.1180.20">
    <property type="entry name" value="Dihydroxyacetone kinase, domain 2"/>
    <property type="match status" value="1"/>
</dbReference>
<comment type="caution">
    <text evidence="2">The sequence shown here is derived from an EMBL/GenBank/DDBJ whole genome shotgun (WGS) entry which is preliminary data.</text>
</comment>
<dbReference type="AlphaFoldDB" id="A0AAW5BSJ0"/>
<keyword evidence="2" id="KW-0808">Transferase</keyword>
<dbReference type="EMBL" id="JAKNGE010000022">
    <property type="protein sequence ID" value="MCG4747171.1"/>
    <property type="molecule type" value="Genomic_DNA"/>
</dbReference>
<dbReference type="EMBL" id="JAAITT010000078">
    <property type="protein sequence ID" value="NSJ52526.1"/>
    <property type="molecule type" value="Genomic_DNA"/>
</dbReference>
<dbReference type="Proteomes" id="UP001299608">
    <property type="component" value="Unassembled WGS sequence"/>
</dbReference>
<dbReference type="GO" id="GO:0019563">
    <property type="term" value="P:glycerol catabolic process"/>
    <property type="evidence" value="ECO:0007669"/>
    <property type="project" value="TreeGrafter"/>
</dbReference>
<dbReference type="Gene3D" id="3.40.50.10440">
    <property type="entry name" value="Dihydroxyacetone kinase, domain 1"/>
    <property type="match status" value="1"/>
</dbReference>
<reference evidence="3" key="2">
    <citation type="submission" date="2020-02" db="EMBL/GenBank/DDBJ databases">
        <authorList>
            <person name="Littmann E."/>
            <person name="Sorbara M."/>
        </authorList>
    </citation>
    <scope>NUCLEOTIDE SEQUENCE</scope>
    <source>
        <strain evidence="3">MSK.1.17</strain>
    </source>
</reference>
<dbReference type="FunFam" id="3.40.50.10440:FF:000001">
    <property type="entry name" value="Dihydroxyacetone kinase, DhaK subunit"/>
    <property type="match status" value="1"/>
</dbReference>
<reference evidence="2" key="3">
    <citation type="submission" date="2022-01" db="EMBL/GenBank/DDBJ databases">
        <title>Collection of gut derived symbiotic bacterial strains cultured from healthy donors.</title>
        <authorList>
            <person name="Lin H."/>
            <person name="Kohout C."/>
            <person name="Waligurski E."/>
            <person name="Pamer E.G."/>
        </authorList>
    </citation>
    <scope>NUCLEOTIDE SEQUENCE</scope>
    <source>
        <strain evidence="2">DFI.6.55</strain>
    </source>
</reference>
<dbReference type="GO" id="GO:0004371">
    <property type="term" value="F:glycerone kinase activity"/>
    <property type="evidence" value="ECO:0007669"/>
    <property type="project" value="InterPro"/>
</dbReference>
<feature type="domain" description="DhaK" evidence="1">
    <location>
        <begin position="7"/>
        <end position="325"/>
    </location>
</feature>
<dbReference type="InterPro" id="IPR050861">
    <property type="entry name" value="Dihydroxyacetone_Kinase"/>
</dbReference>
<evidence type="ECO:0000313" key="3">
    <source>
        <dbReference type="EMBL" id="NSJ52526.1"/>
    </source>
</evidence>
<sequence>MQRMINNTETVIDEMLEGYVNSYPDEYRKLDQGNILMRRNTEDRVSVIIGAGGGNEPWPIGYVGKGLADACALGNVFVAPAAKAILNTIRNVPNKHGVLCIATNHAGDVLNFELVAELAEMEGIRTKRIYISDDITSSPEKKERRGVAGVALAVKIASAAAACGLSLDDTAAIAELVNDNLYTCSVTTSPAYVLETGKKAYDLPEGIVEYGMGFNGEMGIERSCFASADEIACHVVDLLLKDTKLTAGDEISVFLNPFKATTVIESYVLQKQILKLLAEKGIHVSDSYVESLFPTQGAGGFSLTFLKMDERYRSFYNQPAYSPLFKMAGKEKADYESNGL</sequence>
<protein>
    <submittedName>
        <fullName evidence="2">Dihydroxyacetone kinase subunit DhaK</fullName>
    </submittedName>
</protein>
<gene>
    <name evidence="3" type="ORF">G5B36_28170</name>
    <name evidence="2" type="ORF">L0N08_17230</name>
</gene>
<dbReference type="GO" id="GO:0005829">
    <property type="term" value="C:cytosol"/>
    <property type="evidence" value="ECO:0007669"/>
    <property type="project" value="TreeGrafter"/>
</dbReference>
<evidence type="ECO:0000259" key="1">
    <source>
        <dbReference type="PROSITE" id="PS51481"/>
    </source>
</evidence>
<dbReference type="PANTHER" id="PTHR28629">
    <property type="entry name" value="TRIOKINASE/FMN CYCLASE"/>
    <property type="match status" value="1"/>
</dbReference>
<dbReference type="PROSITE" id="PS51481">
    <property type="entry name" value="DHAK"/>
    <property type="match status" value="1"/>
</dbReference>
<evidence type="ECO:0000313" key="2">
    <source>
        <dbReference type="EMBL" id="MCG4747171.1"/>
    </source>
</evidence>
<keyword evidence="4" id="KW-1185">Reference proteome</keyword>
<dbReference type="InterPro" id="IPR004006">
    <property type="entry name" value="DhaK_dom"/>
</dbReference>
<name>A0AAW5BSJ0_9FIRM</name>
<dbReference type="GeneID" id="97206549"/>